<protein>
    <submittedName>
        <fullName evidence="1">Uncharacterized protein</fullName>
    </submittedName>
</protein>
<proteinExistence type="predicted"/>
<accession>A0ABR4AZZ5</accession>
<keyword evidence="2" id="KW-1185">Reference proteome</keyword>
<dbReference type="EMBL" id="JBHFEH010000041">
    <property type="protein sequence ID" value="KAL2050895.1"/>
    <property type="molecule type" value="Genomic_DNA"/>
</dbReference>
<reference evidence="1 2" key="1">
    <citation type="submission" date="2024-09" db="EMBL/GenBank/DDBJ databases">
        <title>Rethinking Asexuality: The Enigmatic Case of Functional Sexual Genes in Lepraria (Stereocaulaceae).</title>
        <authorList>
            <person name="Doellman M."/>
            <person name="Sun Y."/>
            <person name="Barcenas-Pena A."/>
            <person name="Lumbsch H.T."/>
            <person name="Grewe F."/>
        </authorList>
    </citation>
    <scope>NUCLEOTIDE SEQUENCE [LARGE SCALE GENOMIC DNA]</scope>
    <source>
        <strain evidence="1 2">Grewe 0041</strain>
    </source>
</reference>
<organism evidence="1 2">
    <name type="scientific">Lepraria finkii</name>
    <dbReference type="NCBI Taxonomy" id="1340010"/>
    <lineage>
        <taxon>Eukaryota</taxon>
        <taxon>Fungi</taxon>
        <taxon>Dikarya</taxon>
        <taxon>Ascomycota</taxon>
        <taxon>Pezizomycotina</taxon>
        <taxon>Lecanoromycetes</taxon>
        <taxon>OSLEUM clade</taxon>
        <taxon>Lecanoromycetidae</taxon>
        <taxon>Lecanorales</taxon>
        <taxon>Lecanorineae</taxon>
        <taxon>Stereocaulaceae</taxon>
        <taxon>Lepraria</taxon>
    </lineage>
</organism>
<sequence length="115" mass="12907">MYHLHPHAQPDNKTRLHPLLTLPAVSIPASNYTASSPLVHPIQQSPRTTSSSNDGHLQFEERMVTYEAQEFMSRPLSLGKKNQQVIGLKFRAYKKEAITATLKPAGSIYPRQDTP</sequence>
<gene>
    <name evidence="1" type="ORF">ABVK25_008793</name>
</gene>
<comment type="caution">
    <text evidence="1">The sequence shown here is derived from an EMBL/GenBank/DDBJ whole genome shotgun (WGS) entry which is preliminary data.</text>
</comment>
<evidence type="ECO:0000313" key="2">
    <source>
        <dbReference type="Proteomes" id="UP001590951"/>
    </source>
</evidence>
<dbReference type="Proteomes" id="UP001590951">
    <property type="component" value="Unassembled WGS sequence"/>
</dbReference>
<evidence type="ECO:0000313" key="1">
    <source>
        <dbReference type="EMBL" id="KAL2050895.1"/>
    </source>
</evidence>
<name>A0ABR4AZZ5_9LECA</name>